<dbReference type="AlphaFoldDB" id="A0A8S2R7Y9"/>
<dbReference type="Proteomes" id="UP000676336">
    <property type="component" value="Unassembled WGS sequence"/>
</dbReference>
<name>A0A8S2R7Y9_9BILA</name>
<gene>
    <name evidence="1" type="ORF">SMN809_LOCUS19870</name>
</gene>
<evidence type="ECO:0000313" key="2">
    <source>
        <dbReference type="Proteomes" id="UP000676336"/>
    </source>
</evidence>
<feature type="non-terminal residue" evidence="1">
    <location>
        <position position="19"/>
    </location>
</feature>
<dbReference type="EMBL" id="CAJOBI010010402">
    <property type="protein sequence ID" value="CAF4153471.1"/>
    <property type="molecule type" value="Genomic_DNA"/>
</dbReference>
<evidence type="ECO:0000313" key="1">
    <source>
        <dbReference type="EMBL" id="CAF4153471.1"/>
    </source>
</evidence>
<organism evidence="1 2">
    <name type="scientific">Rotaria magnacalcarata</name>
    <dbReference type="NCBI Taxonomy" id="392030"/>
    <lineage>
        <taxon>Eukaryota</taxon>
        <taxon>Metazoa</taxon>
        <taxon>Spiralia</taxon>
        <taxon>Gnathifera</taxon>
        <taxon>Rotifera</taxon>
        <taxon>Eurotatoria</taxon>
        <taxon>Bdelloidea</taxon>
        <taxon>Philodinida</taxon>
        <taxon>Philodinidae</taxon>
        <taxon>Rotaria</taxon>
    </lineage>
</organism>
<proteinExistence type="predicted"/>
<comment type="caution">
    <text evidence="1">The sequence shown here is derived from an EMBL/GenBank/DDBJ whole genome shotgun (WGS) entry which is preliminary data.</text>
</comment>
<sequence length="19" mass="2230">MIPYSASPRINMIITTYEE</sequence>
<reference evidence="1" key="1">
    <citation type="submission" date="2021-02" db="EMBL/GenBank/DDBJ databases">
        <authorList>
            <person name="Nowell W R."/>
        </authorList>
    </citation>
    <scope>NUCLEOTIDE SEQUENCE</scope>
</reference>
<protein>
    <submittedName>
        <fullName evidence="1">Uncharacterized protein</fullName>
    </submittedName>
</protein>
<accession>A0A8S2R7Y9</accession>